<feature type="domain" description="DUF7373" evidence="1">
    <location>
        <begin position="4"/>
        <end position="203"/>
    </location>
</feature>
<name>A0ABV3FY09_9NOCA</name>
<comment type="caution">
    <text evidence="3">The sequence shown here is derived from an EMBL/GenBank/DDBJ whole genome shotgun (WGS) entry which is preliminary data.</text>
</comment>
<organism evidence="3 4">
    <name type="scientific">Nocardia aurea</name>
    <dbReference type="NCBI Taxonomy" id="2144174"/>
    <lineage>
        <taxon>Bacteria</taxon>
        <taxon>Bacillati</taxon>
        <taxon>Actinomycetota</taxon>
        <taxon>Actinomycetes</taxon>
        <taxon>Mycobacteriales</taxon>
        <taxon>Nocardiaceae</taxon>
        <taxon>Nocardia</taxon>
    </lineage>
</organism>
<evidence type="ECO:0000259" key="2">
    <source>
        <dbReference type="Pfam" id="PF24092"/>
    </source>
</evidence>
<gene>
    <name evidence="3" type="ORF">AB0I48_22360</name>
</gene>
<reference evidence="3 4" key="1">
    <citation type="submission" date="2024-06" db="EMBL/GenBank/DDBJ databases">
        <title>The Natural Products Discovery Center: Release of the First 8490 Sequenced Strains for Exploring Actinobacteria Biosynthetic Diversity.</title>
        <authorList>
            <person name="Kalkreuter E."/>
            <person name="Kautsar S.A."/>
            <person name="Yang D."/>
            <person name="Bader C.D."/>
            <person name="Teijaro C.N."/>
            <person name="Fluegel L."/>
            <person name="Davis C.M."/>
            <person name="Simpson J.R."/>
            <person name="Lauterbach L."/>
            <person name="Steele A.D."/>
            <person name="Gui C."/>
            <person name="Meng S."/>
            <person name="Li G."/>
            <person name="Viehrig K."/>
            <person name="Ye F."/>
            <person name="Su P."/>
            <person name="Kiefer A.F."/>
            <person name="Nichols A."/>
            <person name="Cepeda A.J."/>
            <person name="Yan W."/>
            <person name="Fan B."/>
            <person name="Jiang Y."/>
            <person name="Adhikari A."/>
            <person name="Zheng C.-J."/>
            <person name="Schuster L."/>
            <person name="Cowan T.M."/>
            <person name="Smanski M.J."/>
            <person name="Chevrette M.G."/>
            <person name="De Carvalho L.P.S."/>
            <person name="Shen B."/>
        </authorList>
    </citation>
    <scope>NUCLEOTIDE SEQUENCE [LARGE SCALE GENOMIC DNA]</scope>
    <source>
        <strain evidence="3 4">NPDC050403</strain>
    </source>
</reference>
<accession>A0ABV3FY09</accession>
<dbReference type="Pfam" id="PF24092">
    <property type="entry name" value="DUF7373_C"/>
    <property type="match status" value="1"/>
</dbReference>
<dbReference type="InterPro" id="IPR056463">
    <property type="entry name" value="DUF7373_C"/>
</dbReference>
<proteinExistence type="predicted"/>
<sequence length="368" mass="39145">MPEPTEDNEKYGRVLESVRMGEAMAGPAEVDPTLIYPGVGFGGVPLSTPAAAVSFLALPVRTVLERYGLIAGFAVSGSDRSLDAKAEIGTVRLLTVLVLRFPEPTAARRAASEIDSVDAAISADNVAVEVPGYGGAHAHWRPNVPTMAVSIAQESFVVSLLVGHTAPDLGALTTLARRALDLQIPRLRAFTATPRDEIAALPLDQEGMLARMVPPAPRRWPYPGMASFGGQGTAGWDSLGSPTGVVYGPHAAELLLGSSKPERPERVAFNGLEILFRYSDVVQARKVFVDVPAVDEQAGTFRIPSPVAIADVSCVESPETAKKETLVRYSCAVLHGRYLAVLHGRDLTDFRRRVAAQYALLVNSGSPS</sequence>
<evidence type="ECO:0000259" key="1">
    <source>
        <dbReference type="Pfam" id="PF24088"/>
    </source>
</evidence>
<dbReference type="RefSeq" id="WP_357786148.1">
    <property type="nucleotide sequence ID" value="NZ_JBFAKC010000010.1"/>
</dbReference>
<protein>
    <submittedName>
        <fullName evidence="3">Uncharacterized protein</fullName>
    </submittedName>
</protein>
<feature type="domain" description="DUF7373" evidence="2">
    <location>
        <begin position="208"/>
        <end position="364"/>
    </location>
</feature>
<dbReference type="EMBL" id="JBFAKC010000010">
    <property type="protein sequence ID" value="MEV0710316.1"/>
    <property type="molecule type" value="Genomic_DNA"/>
</dbReference>
<keyword evidence="4" id="KW-1185">Reference proteome</keyword>
<evidence type="ECO:0000313" key="4">
    <source>
        <dbReference type="Proteomes" id="UP001551695"/>
    </source>
</evidence>
<dbReference type="Proteomes" id="UP001551695">
    <property type="component" value="Unassembled WGS sequence"/>
</dbReference>
<dbReference type="Pfam" id="PF24088">
    <property type="entry name" value="DUF7373"/>
    <property type="match status" value="1"/>
</dbReference>
<dbReference type="InterPro" id="IPR055797">
    <property type="entry name" value="DUF7373"/>
</dbReference>
<evidence type="ECO:0000313" key="3">
    <source>
        <dbReference type="EMBL" id="MEV0710316.1"/>
    </source>
</evidence>